<keyword evidence="3" id="KW-1185">Reference proteome</keyword>
<comment type="caution">
    <text evidence="2">The sequence shown here is derived from an EMBL/GenBank/DDBJ whole genome shotgun (WGS) entry which is preliminary data.</text>
</comment>
<evidence type="ECO:0000256" key="1">
    <source>
        <dbReference type="SAM" id="MobiDB-lite"/>
    </source>
</evidence>
<evidence type="ECO:0000313" key="2">
    <source>
        <dbReference type="EMBL" id="OBR01971.1"/>
    </source>
</evidence>
<protein>
    <submittedName>
        <fullName evidence="2">Uncharacterized protein</fullName>
    </submittedName>
</protein>
<dbReference type="Proteomes" id="UP000092177">
    <property type="component" value="Chromosome 12"/>
</dbReference>
<reference evidence="3" key="1">
    <citation type="journal article" date="2017" name="BMC Genomics">
        <title>Gapless genome assembly of Colletotrichum higginsianum reveals chromosome structure and association of transposable elements with secondary metabolite gene clusters.</title>
        <authorList>
            <person name="Dallery J.-F."/>
            <person name="Lapalu N."/>
            <person name="Zampounis A."/>
            <person name="Pigne S."/>
            <person name="Luyten I."/>
            <person name="Amselem J."/>
            <person name="Wittenberg A.H.J."/>
            <person name="Zhou S."/>
            <person name="de Queiroz M.V."/>
            <person name="Robin G.P."/>
            <person name="Auger A."/>
            <person name="Hainaut M."/>
            <person name="Henrissat B."/>
            <person name="Kim K.-T."/>
            <person name="Lee Y.-H."/>
            <person name="Lespinet O."/>
            <person name="Schwartz D.C."/>
            <person name="Thon M.R."/>
            <person name="O'Connell R.J."/>
        </authorList>
    </citation>
    <scope>NUCLEOTIDE SEQUENCE [LARGE SCALE GENOMIC DNA]</scope>
    <source>
        <strain evidence="3">IMI 349063</strain>
    </source>
</reference>
<dbReference type="RefSeq" id="XP_018150489.1">
    <property type="nucleotide sequence ID" value="XM_018309517.1"/>
</dbReference>
<dbReference type="VEuPathDB" id="FungiDB:CH63R_14543"/>
<dbReference type="AlphaFoldDB" id="A0A1B7XQE6"/>
<dbReference type="EMBL" id="LTAN01000012">
    <property type="protein sequence ID" value="OBR01971.1"/>
    <property type="molecule type" value="Genomic_DNA"/>
</dbReference>
<sequence>MHDANQYCTVTKNDEGEVFKVEVEEGGCIRRDTIKKLKYVFSPPSDTTDSLDKNEGGLQRDSTVPKGRVSYSSSVVYYPDGSTSSTAVLTGCVLQYRGGLRERTRGNNGDPAKVNLSLKDALKSMESNTVNSKTARYLIKPKPLTIYIKDKTTVKGPQLALRRAKGVEKVETTEFFMAGGALAELAILRLSLERKHVSDSTAVLWSNESLAGAGGVYYSFSNYIKRFSVKFYS</sequence>
<evidence type="ECO:0000313" key="3">
    <source>
        <dbReference type="Proteomes" id="UP000092177"/>
    </source>
</evidence>
<feature type="region of interest" description="Disordered" evidence="1">
    <location>
        <begin position="44"/>
        <end position="65"/>
    </location>
</feature>
<proteinExistence type="predicted"/>
<name>A0A1B7XQE6_COLHI</name>
<organism evidence="2 3">
    <name type="scientific">Colletotrichum higginsianum (strain IMI 349063)</name>
    <name type="common">Crucifer anthracnose fungus</name>
    <dbReference type="NCBI Taxonomy" id="759273"/>
    <lineage>
        <taxon>Eukaryota</taxon>
        <taxon>Fungi</taxon>
        <taxon>Dikarya</taxon>
        <taxon>Ascomycota</taxon>
        <taxon>Pezizomycotina</taxon>
        <taxon>Sordariomycetes</taxon>
        <taxon>Hypocreomycetidae</taxon>
        <taxon>Glomerellales</taxon>
        <taxon>Glomerellaceae</taxon>
        <taxon>Colletotrichum</taxon>
        <taxon>Colletotrichum destructivum species complex</taxon>
    </lineage>
</organism>
<dbReference type="GeneID" id="28873624"/>
<gene>
    <name evidence="2" type="ORF">CH63R_14543</name>
</gene>
<dbReference type="KEGG" id="chig:CH63R_14543"/>
<accession>A0A1B7XQE6</accession>